<reference evidence="2 3" key="1">
    <citation type="submission" date="2021-06" db="EMBL/GenBank/DDBJ databases">
        <title>Genome sequence of Babesia caballi.</title>
        <authorList>
            <person name="Yamagishi J."/>
            <person name="Kidaka T."/>
            <person name="Ochi A."/>
        </authorList>
    </citation>
    <scope>NUCLEOTIDE SEQUENCE [LARGE SCALE GENOMIC DNA]</scope>
    <source>
        <strain evidence="2">USDA-D6B2</strain>
    </source>
</reference>
<dbReference type="RefSeq" id="XP_067718445.1">
    <property type="nucleotide sequence ID" value="XM_067862344.1"/>
</dbReference>
<keyword evidence="3" id="KW-1185">Reference proteome</keyword>
<feature type="compositionally biased region" description="Basic and acidic residues" evidence="1">
    <location>
        <begin position="1131"/>
        <end position="1145"/>
    </location>
</feature>
<evidence type="ECO:0000256" key="1">
    <source>
        <dbReference type="SAM" id="MobiDB-lite"/>
    </source>
</evidence>
<dbReference type="GeneID" id="94197857"/>
<dbReference type="EMBL" id="BPLF01000006">
    <property type="protein sequence ID" value="GIX66376.1"/>
    <property type="molecule type" value="Genomic_DNA"/>
</dbReference>
<comment type="caution">
    <text evidence="2">The sequence shown here is derived from an EMBL/GenBank/DDBJ whole genome shotgun (WGS) entry which is preliminary data.</text>
</comment>
<evidence type="ECO:0000313" key="3">
    <source>
        <dbReference type="Proteomes" id="UP001497744"/>
    </source>
</evidence>
<feature type="region of interest" description="Disordered" evidence="1">
    <location>
        <begin position="13"/>
        <end position="35"/>
    </location>
</feature>
<evidence type="ECO:0000313" key="2">
    <source>
        <dbReference type="EMBL" id="GIX66376.1"/>
    </source>
</evidence>
<organism evidence="2 3">
    <name type="scientific">Babesia caballi</name>
    <dbReference type="NCBI Taxonomy" id="5871"/>
    <lineage>
        <taxon>Eukaryota</taxon>
        <taxon>Sar</taxon>
        <taxon>Alveolata</taxon>
        <taxon>Apicomplexa</taxon>
        <taxon>Aconoidasida</taxon>
        <taxon>Piroplasmida</taxon>
        <taxon>Babesiidae</taxon>
        <taxon>Babesia</taxon>
    </lineage>
</organism>
<feature type="region of interest" description="Disordered" evidence="1">
    <location>
        <begin position="1114"/>
        <end position="1145"/>
    </location>
</feature>
<accession>A0AAV4M1N3</accession>
<feature type="compositionally biased region" description="Basic and acidic residues" evidence="1">
    <location>
        <begin position="525"/>
        <end position="540"/>
    </location>
</feature>
<dbReference type="Proteomes" id="UP001497744">
    <property type="component" value="Unassembled WGS sequence"/>
</dbReference>
<proteinExistence type="predicted"/>
<gene>
    <name evidence="2" type="ORF">BcabD6B2_58120</name>
</gene>
<name>A0AAV4M1N3_BABCB</name>
<protein>
    <submittedName>
        <fullName evidence="2">Anonymous antigen-7 like protein</fullName>
    </submittedName>
</protein>
<sequence>MLWPVFHYHAPAFPRREPPQQRGRATDGGAGGDTVESHVVKYDRFPQLIEFDGGRMRWVVRVAAAIGSEAAFGALVREAVLRDAALSIDSRQFLSQLAQAMGQSVYVDPLGTAPPRRGRAEHEGALFRSVCETMLPGDRLPAPEGCGQPDDSVEHEWGRELFFDARRLGYHRAGVRALLWLLHHSPCAGVRALSEYRTACDTRSLRRMALEYAVLGEPSLLSRSVLRLYTGPSAVLSGCERRMGAALEANCVDMWANLAGFWSGSVAGCLGLREEDYERVGVSEWPAPLKVYPHEVDRVRDVLKPRLEKDEALETLRAALPGNREVHYTVTELFRGYPYYSGWSPEKSLELDAYRCLVPNQRVQALDAARETLAMRIVQSQNDTWTYVADSLEAALRLDTGGFREWPDLLEGASGDAEGDVGDTVEQAYRSVLEHMQPLFQEMETITTVGRTLPANPWRDFDVLKDERRGRDEREVEVVAQNQDGVEVDHGRADHAHHGEGVELQGEEGRAGHRDQAEHGVLEEDDGAQHQDGALEHRDPDPDEEGLHRHHAARVQGLVELGEEKDHRLLQLVVQHEAVEGEHGVVGGEADLQPPLEEGERHVKVHGREERLHDGDDHAAVDDEVGQRGRALVAVAAVPEDQPLDVVEVVDGVVGREAGLQALLAHDADPDVGLHDHGHVVVAVADGAGALARVLLDEPHQLGLDEGGAAAAEDGGRHRGDHDEELGELLDAGGHHGAVDHEHGRGGAHGEVLELLPDVVLVRGVLRRDLAERVALVLDAGRDGDALGGVDLVAGEHPDLDAGVAQGLQGAADVRLQVVLDAAEGDQDEVALDGGDDALDLLLAVVQAEPRVVQASFEGGELGVGDLPVAEDEGAQAEAGHVVALLVEPDGAARLQQLDQSGFRALAEEELGVGLLVLHDDAHPLGFRAEGEHHENLVGQENGAVHAQHHLGFVALAQLHVALASEGNHGDLVRGGRLEVQLVLLVGDGGDRVAYGEGEDREAELGLDLGNLLREYVLLVFLEVLADQRADGVEVFELEEGAADVDAVEVHHVLRQRASLVRQEVLDAAELLRDQRGPGDGAGDLGVHGHVPRVGELGNIEVDAQRYRNYGRKQQEELDEPDVPPADEAAGDDHGGGHGQQDRKQHLGHEVDLPVEAAYLVASASSVERGAHLLADIDDQAVDGAGSNDGVHPKGIVHGERRGAFLALVIGEVAGRTGIEILLEEVGVPEEGHFAVEGIDLLPGRLAAADGVELDHVLRRVQELGQVHRLLQLPVRFAVQLVRPDEAAAVGLGGAQQDHVGWHALVLAQLDDGADRDFLGVNFLDAVLGQDLVGLRVGFPVAQVALVVITALLEERDEEHQCERAEVGDGRLHRQVRDQLREAD</sequence>
<feature type="region of interest" description="Disordered" evidence="1">
    <location>
        <begin position="525"/>
        <end position="549"/>
    </location>
</feature>